<evidence type="ECO:0000256" key="7">
    <source>
        <dbReference type="ARBA" id="ARBA00023237"/>
    </source>
</evidence>
<keyword evidence="5 9" id="KW-0812">Transmembrane</keyword>
<protein>
    <submittedName>
        <fullName evidence="10">Outer membrane efflux protein</fullName>
    </submittedName>
</protein>
<evidence type="ECO:0000256" key="4">
    <source>
        <dbReference type="ARBA" id="ARBA00022452"/>
    </source>
</evidence>
<dbReference type="OrthoDB" id="5498081at2"/>
<feature type="region of interest" description="Disordered" evidence="8">
    <location>
        <begin position="38"/>
        <end position="71"/>
    </location>
</feature>
<dbReference type="eggNOG" id="COG1538">
    <property type="taxonomic scope" value="Bacteria"/>
</dbReference>
<gene>
    <name evidence="10" type="ordered locus">Sfum_3378</name>
</gene>
<dbReference type="Gene3D" id="1.20.1600.10">
    <property type="entry name" value="Outer membrane efflux proteins (OEP)"/>
    <property type="match status" value="1"/>
</dbReference>
<dbReference type="HOGENOM" id="CLU_012817_10_6_7"/>
<dbReference type="GO" id="GO:1990281">
    <property type="term" value="C:efflux pump complex"/>
    <property type="evidence" value="ECO:0007669"/>
    <property type="project" value="TreeGrafter"/>
</dbReference>
<dbReference type="InterPro" id="IPR003423">
    <property type="entry name" value="OMP_efflux"/>
</dbReference>
<dbReference type="Proteomes" id="UP000001784">
    <property type="component" value="Chromosome"/>
</dbReference>
<dbReference type="PANTHER" id="PTHR30026">
    <property type="entry name" value="OUTER MEMBRANE PROTEIN TOLC"/>
    <property type="match status" value="1"/>
</dbReference>
<evidence type="ECO:0000256" key="2">
    <source>
        <dbReference type="ARBA" id="ARBA00007613"/>
    </source>
</evidence>
<accession>A0LNP9</accession>
<dbReference type="RefSeq" id="WP_011700176.1">
    <property type="nucleotide sequence ID" value="NC_008554.1"/>
</dbReference>
<organism evidence="10 11">
    <name type="scientific">Syntrophobacter fumaroxidans (strain DSM 10017 / MPOB)</name>
    <dbReference type="NCBI Taxonomy" id="335543"/>
    <lineage>
        <taxon>Bacteria</taxon>
        <taxon>Pseudomonadati</taxon>
        <taxon>Thermodesulfobacteriota</taxon>
        <taxon>Syntrophobacteria</taxon>
        <taxon>Syntrophobacterales</taxon>
        <taxon>Syntrophobacteraceae</taxon>
        <taxon>Syntrophobacter</taxon>
    </lineage>
</organism>
<keyword evidence="7" id="KW-0998">Cell outer membrane</keyword>
<evidence type="ECO:0000256" key="1">
    <source>
        <dbReference type="ARBA" id="ARBA00004442"/>
    </source>
</evidence>
<dbReference type="SUPFAM" id="SSF56954">
    <property type="entry name" value="Outer membrane efflux proteins (OEP)"/>
    <property type="match status" value="1"/>
</dbReference>
<keyword evidence="11" id="KW-1185">Reference proteome</keyword>
<evidence type="ECO:0000256" key="6">
    <source>
        <dbReference type="ARBA" id="ARBA00023136"/>
    </source>
</evidence>
<evidence type="ECO:0000256" key="3">
    <source>
        <dbReference type="ARBA" id="ARBA00022448"/>
    </source>
</evidence>
<evidence type="ECO:0000256" key="5">
    <source>
        <dbReference type="ARBA" id="ARBA00022692"/>
    </source>
</evidence>
<dbReference type="GO" id="GO:0009279">
    <property type="term" value="C:cell outer membrane"/>
    <property type="evidence" value="ECO:0007669"/>
    <property type="project" value="UniProtKB-SubCell"/>
</dbReference>
<name>A0LNP9_SYNFM</name>
<evidence type="ECO:0000256" key="8">
    <source>
        <dbReference type="SAM" id="MobiDB-lite"/>
    </source>
</evidence>
<dbReference type="GO" id="GO:0015288">
    <property type="term" value="F:porin activity"/>
    <property type="evidence" value="ECO:0007669"/>
    <property type="project" value="TreeGrafter"/>
</dbReference>
<dbReference type="EMBL" id="CP000478">
    <property type="protein sequence ID" value="ABK19051.1"/>
    <property type="molecule type" value="Genomic_DNA"/>
</dbReference>
<reference evidence="10 11" key="1">
    <citation type="submission" date="2006-10" db="EMBL/GenBank/DDBJ databases">
        <title>Complete sequence of Syntrophobacter fumaroxidans MPOB.</title>
        <authorList>
            <consortium name="US DOE Joint Genome Institute"/>
            <person name="Copeland A."/>
            <person name="Lucas S."/>
            <person name="Lapidus A."/>
            <person name="Barry K."/>
            <person name="Detter J.C."/>
            <person name="Glavina del Rio T."/>
            <person name="Hammon N."/>
            <person name="Israni S."/>
            <person name="Pitluck S."/>
            <person name="Goltsman E.G."/>
            <person name="Martinez M."/>
            <person name="Schmutz J."/>
            <person name="Larimer F."/>
            <person name="Land M."/>
            <person name="Hauser L."/>
            <person name="Kyrpides N."/>
            <person name="Kim E."/>
            <person name="Boone D.R."/>
            <person name="Brockman F."/>
            <person name="Culley D."/>
            <person name="Ferry J."/>
            <person name="Gunsalus R."/>
            <person name="McInerney M.J."/>
            <person name="Morrison M."/>
            <person name="Plugge C."/>
            <person name="Rohlin L."/>
            <person name="Scholten J."/>
            <person name="Sieber J."/>
            <person name="Stams A.J.M."/>
            <person name="Worm P."/>
            <person name="Henstra A.M."/>
            <person name="Richardson P."/>
        </authorList>
    </citation>
    <scope>NUCLEOTIDE SEQUENCE [LARGE SCALE GENOMIC DNA]</scope>
    <source>
        <strain evidence="11">DSM 10017 / MPOB</strain>
    </source>
</reference>
<dbReference type="KEGG" id="sfu:Sfum_3378"/>
<evidence type="ECO:0000313" key="10">
    <source>
        <dbReference type="EMBL" id="ABK19051.1"/>
    </source>
</evidence>
<sequence>MKSQSGRGVARRRFESHRAVFLYVLGVIAAITVSGCSTTGDSAPNANPALPIESPVLPPTAPSMEDSAGKGGTLTVDRAIQEALSVSPELDQARSRVAAAGEQVRQAEAMFYPRIVLSQEYNTTDNPVYALMYIINQRRFQPTIAFNDPGRQHDVVSSAQGEWALFEGGSRRFDRSAALNQRRAQQDEVFAMRNQLVARVTETYYQWLQSLVFIDVAEKTLEAAQLDQRLGEARYKAEMALPSEVLRLKARTAEVRGSLVTAKSSARRFQAALERLIARSITQGEIPRPELSSDEPPLSAAAEDADALVAQALNRRPEMAAIRSMVLAAGDRVKSARGGLLPKLSTSARYQWDSEEIVDGEGSWMFGIQAAWPIFEGGMTWSRIAEARSRLQEVQAKGRQIALDIALEVQQAALAVQEAAEKIKVADERRAWAEKALREVRFIFEKQIAGVDSLLQAEVSWNQAEVAYTAAVFEGRIAHALLRKSLGDFAEWLEAKHE</sequence>
<keyword evidence="6 9" id="KW-0472">Membrane</keyword>
<evidence type="ECO:0000256" key="9">
    <source>
        <dbReference type="SAM" id="Phobius"/>
    </source>
</evidence>
<keyword evidence="9" id="KW-1133">Transmembrane helix</keyword>
<proteinExistence type="inferred from homology"/>
<dbReference type="PANTHER" id="PTHR30026:SF21">
    <property type="entry name" value="SLR1270 PROTEIN"/>
    <property type="match status" value="1"/>
</dbReference>
<keyword evidence="3" id="KW-0813">Transport</keyword>
<comment type="similarity">
    <text evidence="2">Belongs to the outer membrane factor (OMF) (TC 1.B.17) family.</text>
</comment>
<dbReference type="GO" id="GO:0015562">
    <property type="term" value="F:efflux transmembrane transporter activity"/>
    <property type="evidence" value="ECO:0007669"/>
    <property type="project" value="InterPro"/>
</dbReference>
<evidence type="ECO:0000313" key="11">
    <source>
        <dbReference type="Proteomes" id="UP000001784"/>
    </source>
</evidence>
<feature type="transmembrane region" description="Helical" evidence="9">
    <location>
        <begin position="20"/>
        <end position="40"/>
    </location>
</feature>
<dbReference type="Pfam" id="PF02321">
    <property type="entry name" value="OEP"/>
    <property type="match status" value="2"/>
</dbReference>
<keyword evidence="4" id="KW-1134">Transmembrane beta strand</keyword>
<dbReference type="InterPro" id="IPR051906">
    <property type="entry name" value="TolC-like"/>
</dbReference>
<dbReference type="AlphaFoldDB" id="A0LNP9"/>
<dbReference type="InParanoid" id="A0LNP9"/>
<dbReference type="STRING" id="335543.Sfum_3378"/>
<comment type="subcellular location">
    <subcellularLocation>
        <location evidence="1">Cell outer membrane</location>
    </subcellularLocation>
</comment>